<proteinExistence type="inferred from homology"/>
<evidence type="ECO:0000256" key="14">
    <source>
        <dbReference type="SAM" id="MobiDB-lite"/>
    </source>
</evidence>
<evidence type="ECO:0000256" key="5">
    <source>
        <dbReference type="ARBA" id="ARBA00022602"/>
    </source>
</evidence>
<dbReference type="Gene3D" id="1.25.40.120">
    <property type="entry name" value="Protein prenylyltransferase"/>
    <property type="match status" value="1"/>
</dbReference>
<dbReference type="GO" id="GO:0005965">
    <property type="term" value="C:protein farnesyltransferase complex"/>
    <property type="evidence" value="ECO:0007669"/>
    <property type="project" value="TreeGrafter"/>
</dbReference>
<comment type="similarity">
    <text evidence="2">Belongs to the protein prenyltransferase subunit alpha family.</text>
</comment>
<dbReference type="GO" id="GO:0004660">
    <property type="term" value="F:protein farnesyltransferase activity"/>
    <property type="evidence" value="ECO:0007669"/>
    <property type="project" value="UniProtKB-EC"/>
</dbReference>
<dbReference type="SUPFAM" id="SSF48439">
    <property type="entry name" value="Protein prenylyltransferase"/>
    <property type="match status" value="1"/>
</dbReference>
<accession>A0A9J6CLU5</accession>
<evidence type="ECO:0000256" key="4">
    <source>
        <dbReference type="ARBA" id="ARBA00012702"/>
    </source>
</evidence>
<evidence type="ECO:0000256" key="13">
    <source>
        <dbReference type="ARBA" id="ARBA00043219"/>
    </source>
</evidence>
<evidence type="ECO:0000256" key="1">
    <source>
        <dbReference type="ARBA" id="ARBA00001946"/>
    </source>
</evidence>
<evidence type="ECO:0000256" key="7">
    <source>
        <dbReference type="ARBA" id="ARBA00022737"/>
    </source>
</evidence>
<dbReference type="Pfam" id="PF01239">
    <property type="entry name" value="PPTA"/>
    <property type="match status" value="4"/>
</dbReference>
<dbReference type="PANTHER" id="PTHR11129">
    <property type="entry name" value="PROTEIN FARNESYLTRANSFERASE ALPHA SUBUNIT/RAB GERANYLGERANYL TRANSFERASE ALPHA SUBUNIT"/>
    <property type="match status" value="1"/>
</dbReference>
<evidence type="ECO:0000256" key="11">
    <source>
        <dbReference type="ARBA" id="ARBA00042436"/>
    </source>
</evidence>
<dbReference type="InterPro" id="IPR002088">
    <property type="entry name" value="Prenyl_trans_a"/>
</dbReference>
<evidence type="ECO:0000313" key="15">
    <source>
        <dbReference type="EMBL" id="KAG5682933.1"/>
    </source>
</evidence>
<dbReference type="AlphaFoldDB" id="A0A9J6CLU5"/>
<dbReference type="PROSITE" id="PS51147">
    <property type="entry name" value="PFTA"/>
    <property type="match status" value="4"/>
</dbReference>
<feature type="region of interest" description="Disordered" evidence="14">
    <location>
        <begin position="326"/>
        <end position="356"/>
    </location>
</feature>
<keyword evidence="6" id="KW-0808">Transferase</keyword>
<evidence type="ECO:0000256" key="10">
    <source>
        <dbReference type="ARBA" id="ARBA00041392"/>
    </source>
</evidence>
<evidence type="ECO:0000256" key="2">
    <source>
        <dbReference type="ARBA" id="ARBA00006734"/>
    </source>
</evidence>
<keyword evidence="7" id="KW-0677">Repeat</keyword>
<evidence type="ECO:0000256" key="12">
    <source>
        <dbReference type="ARBA" id="ARBA00043086"/>
    </source>
</evidence>
<dbReference type="EMBL" id="JADBJN010000001">
    <property type="protein sequence ID" value="KAG5682933.1"/>
    <property type="molecule type" value="Genomic_DNA"/>
</dbReference>
<evidence type="ECO:0000256" key="6">
    <source>
        <dbReference type="ARBA" id="ARBA00022679"/>
    </source>
</evidence>
<evidence type="ECO:0000313" key="16">
    <source>
        <dbReference type="Proteomes" id="UP001107558"/>
    </source>
</evidence>
<keyword evidence="16" id="KW-1185">Reference proteome</keyword>
<name>A0A9J6CLU5_POLVA</name>
<gene>
    <name evidence="15" type="ORF">PVAND_012251</name>
</gene>
<dbReference type="PANTHER" id="PTHR11129:SF1">
    <property type="entry name" value="PROTEIN FARNESYLTRANSFERASE_GERANYLGERANYLTRANSFERASE TYPE-1 SUBUNIT ALPHA"/>
    <property type="match status" value="1"/>
</dbReference>
<dbReference type="GO" id="GO:0004662">
    <property type="term" value="F:CAAX-protein geranylgeranyltransferase activity"/>
    <property type="evidence" value="ECO:0007669"/>
    <property type="project" value="UniProtKB-EC"/>
</dbReference>
<comment type="cofactor">
    <cofactor evidence="1">
        <name>Mg(2+)</name>
        <dbReference type="ChEBI" id="CHEBI:18420"/>
    </cofactor>
</comment>
<evidence type="ECO:0000256" key="3">
    <source>
        <dbReference type="ARBA" id="ARBA00012700"/>
    </source>
</evidence>
<evidence type="ECO:0000256" key="8">
    <source>
        <dbReference type="ARBA" id="ARBA00022842"/>
    </source>
</evidence>
<protein>
    <recommendedName>
        <fullName evidence="9">Protein farnesyltransferase/geranylgeranyltransferase type-1 subunit alpha</fullName>
        <ecNumber evidence="4">2.5.1.58</ecNumber>
        <ecNumber evidence="3">2.5.1.59</ecNumber>
    </recommendedName>
    <alternativeName>
        <fullName evidence="12">CAAX farnesyltransferase subunit alpha</fullName>
    </alternativeName>
    <alternativeName>
        <fullName evidence="11">FTase-alpha</fullName>
    </alternativeName>
    <alternativeName>
        <fullName evidence="10">Ras proteins prenyltransferase subunit alpha</fullName>
    </alternativeName>
    <alternativeName>
        <fullName evidence="13">Type I protein geranyl-geranyltransferase subunit alpha</fullName>
    </alternativeName>
</protein>
<feature type="compositionally biased region" description="Basic and acidic residues" evidence="14">
    <location>
        <begin position="340"/>
        <end position="356"/>
    </location>
</feature>
<keyword evidence="8" id="KW-0460">Magnesium</keyword>
<organism evidence="15 16">
    <name type="scientific">Polypedilum vanderplanki</name>
    <name type="common">Sleeping chironomid midge</name>
    <dbReference type="NCBI Taxonomy" id="319348"/>
    <lineage>
        <taxon>Eukaryota</taxon>
        <taxon>Metazoa</taxon>
        <taxon>Ecdysozoa</taxon>
        <taxon>Arthropoda</taxon>
        <taxon>Hexapoda</taxon>
        <taxon>Insecta</taxon>
        <taxon>Pterygota</taxon>
        <taxon>Neoptera</taxon>
        <taxon>Endopterygota</taxon>
        <taxon>Diptera</taxon>
        <taxon>Nematocera</taxon>
        <taxon>Chironomoidea</taxon>
        <taxon>Chironomidae</taxon>
        <taxon>Chironominae</taxon>
        <taxon>Polypedilum</taxon>
        <taxon>Polypedilum</taxon>
    </lineage>
</organism>
<comment type="caution">
    <text evidence="15">The sequence shown here is derived from an EMBL/GenBank/DDBJ whole genome shotgun (WGS) entry which is preliminary data.</text>
</comment>
<dbReference type="GO" id="GO:0005953">
    <property type="term" value="C:CAAX-protein geranylgeranyltransferase complex"/>
    <property type="evidence" value="ECO:0007669"/>
    <property type="project" value="TreeGrafter"/>
</dbReference>
<dbReference type="OrthoDB" id="272289at2759"/>
<sequence length="356" mass="42551">MSDSSDEDFNESYVMYRHRREWSDVHPIKQNDGPNPIVAIAYSERFLDVYDYFRAILATQEKSERALELTTDALRLNAANYTVWQYRREILHALKKNLYDELQYIAEVIEDNPKNYQVWHHRRVIVEWLNDASKELDLTEKILDLDAKNYHAWQHRQWAIETFNLFDNELAFIDKLIAADVRNNSAWNQRFFVLKHLGLTPETVQREIHYAMNRIRLIKNNESSWNFLKGLLEYGDFSISQFPDVETFTEELYNSGNRSPYLLAFLVDMYTEKTLHIYETNSYDDPEVYARKVVELCEMLANHYDTIRYKYWKYVIQKFNADKELAKVGPNEQNEEKDEEEHLVTREPEKVNGEAQ</sequence>
<dbReference type="Proteomes" id="UP001107558">
    <property type="component" value="Chromosome 1"/>
</dbReference>
<reference evidence="15" key="1">
    <citation type="submission" date="2021-03" db="EMBL/GenBank/DDBJ databases">
        <title>Chromosome level genome of the anhydrobiotic midge Polypedilum vanderplanki.</title>
        <authorList>
            <person name="Yoshida Y."/>
            <person name="Kikawada T."/>
            <person name="Gusev O."/>
        </authorList>
    </citation>
    <scope>NUCLEOTIDE SEQUENCE</scope>
    <source>
        <strain evidence="15">NIAS01</strain>
        <tissue evidence="15">Whole body or cell culture</tissue>
    </source>
</reference>
<dbReference type="EC" id="2.5.1.59" evidence="3"/>
<evidence type="ECO:0000256" key="9">
    <source>
        <dbReference type="ARBA" id="ARBA00040965"/>
    </source>
</evidence>
<keyword evidence="5" id="KW-0637">Prenyltransferase</keyword>
<dbReference type="EC" id="2.5.1.58" evidence="4"/>